<keyword evidence="13" id="KW-1185">Reference proteome</keyword>
<dbReference type="PANTHER" id="PTHR24421">
    <property type="entry name" value="NITRATE/NITRITE SENSOR PROTEIN NARX-RELATED"/>
    <property type="match status" value="1"/>
</dbReference>
<dbReference type="Gene3D" id="3.30.565.10">
    <property type="entry name" value="Histidine kinase-like ATPase, C-terminal domain"/>
    <property type="match status" value="1"/>
</dbReference>
<feature type="coiled-coil region" evidence="8">
    <location>
        <begin position="366"/>
        <end position="400"/>
    </location>
</feature>
<evidence type="ECO:0000256" key="8">
    <source>
        <dbReference type="SAM" id="Coils"/>
    </source>
</evidence>
<evidence type="ECO:0000256" key="7">
    <source>
        <dbReference type="ARBA" id="ARBA00023136"/>
    </source>
</evidence>
<dbReference type="OrthoDB" id="8527411at2"/>
<dbReference type="Pfam" id="PF02518">
    <property type="entry name" value="HATPase_c"/>
    <property type="match status" value="1"/>
</dbReference>
<evidence type="ECO:0000256" key="9">
    <source>
        <dbReference type="SAM" id="Phobius"/>
    </source>
</evidence>
<dbReference type="PROSITE" id="PS50839">
    <property type="entry name" value="CHASE"/>
    <property type="match status" value="1"/>
</dbReference>
<dbReference type="InterPro" id="IPR003594">
    <property type="entry name" value="HATPase_dom"/>
</dbReference>
<dbReference type="Proteomes" id="UP000230390">
    <property type="component" value="Unassembled WGS sequence"/>
</dbReference>
<dbReference type="GO" id="GO:0046983">
    <property type="term" value="F:protein dimerization activity"/>
    <property type="evidence" value="ECO:0007669"/>
    <property type="project" value="InterPro"/>
</dbReference>
<dbReference type="Pfam" id="PF03924">
    <property type="entry name" value="CHASE"/>
    <property type="match status" value="1"/>
</dbReference>
<dbReference type="SMART" id="SM01079">
    <property type="entry name" value="CHASE"/>
    <property type="match status" value="1"/>
</dbReference>
<dbReference type="InterPro" id="IPR011712">
    <property type="entry name" value="Sig_transdc_His_kin_sub3_dim/P"/>
</dbReference>
<sequence length="619" mass="68919">MHPLPADLKVFDIGKRAIWTGVLLSCAVGLLFYLATARTIEHDAQTRFNNMSRSVQTAINGRIKSYSDVLRGCASLFQTSSLTREQFHRYVEGLSLEHEFPGIEAIYFARHIEEAERPAFEETMRKEIASMSSGYPPFRIFPPGRRPTYHVITYIEPIGSWAHRVGIDVTGGGEHESLNASRDTGQLQASNAPLRTLSGPNRTVLFMRLPIYRHDRPAKTVEERRAAYRGSVGLGFTVQKLLQGVVDQMPVPGVRLILTDIGIPPGKTGTRNTDQAQVLFDSKATAGLPASSSVKANSKNFSTMLPVGFNKRLWEAQFTVNRQNLYTGFDVYVPWLAMLAGFVSTLLVYILFQTLTSSRRNAVALAQNMTKELRASEAKLQLSNENLRRLGAHAENIKEEERKRIAREIHDDLGQNLLALRIEADMLASRTGTRHPRLNARARATLNQIDATIKSVRQIINDLRPNVLDLGLNAAVDWQITEFRRRTGIGCDLAETHQDIQVSDHCATALFRILQESLSNISRHANATRVQVVLRVEREWIWMSVGDNGRGIHPTCRHKPGSFGLVGIEERVNILGGTFEIHSDAGTGTTIRVAVPMRVALEGPLRGRFSAAHQDAALV</sequence>
<gene>
    <name evidence="12" type="ORF">CR105_20935</name>
</gene>
<dbReference type="InterPro" id="IPR042240">
    <property type="entry name" value="CHASE_sf"/>
</dbReference>
<comment type="subcellular location">
    <subcellularLocation>
        <location evidence="1">Membrane</location>
    </subcellularLocation>
</comment>
<evidence type="ECO:0000256" key="6">
    <source>
        <dbReference type="ARBA" id="ARBA00023012"/>
    </source>
</evidence>
<proteinExistence type="predicted"/>
<dbReference type="InterPro" id="IPR050482">
    <property type="entry name" value="Sensor_HK_TwoCompSys"/>
</dbReference>
<keyword evidence="2" id="KW-0808">Transferase</keyword>
<dbReference type="SMART" id="SM00387">
    <property type="entry name" value="HATPase_c"/>
    <property type="match status" value="1"/>
</dbReference>
<dbReference type="PROSITE" id="PS50109">
    <property type="entry name" value="HIS_KIN"/>
    <property type="match status" value="1"/>
</dbReference>
<dbReference type="InterPro" id="IPR005467">
    <property type="entry name" value="His_kinase_dom"/>
</dbReference>
<evidence type="ECO:0000256" key="2">
    <source>
        <dbReference type="ARBA" id="ARBA00022679"/>
    </source>
</evidence>
<keyword evidence="7 9" id="KW-0472">Membrane</keyword>
<feature type="transmembrane region" description="Helical" evidence="9">
    <location>
        <begin position="17"/>
        <end position="35"/>
    </location>
</feature>
<dbReference type="CDD" id="cd16917">
    <property type="entry name" value="HATPase_UhpB-NarQ-NarX-like"/>
    <property type="match status" value="1"/>
</dbReference>
<dbReference type="SUPFAM" id="SSF55874">
    <property type="entry name" value="ATPase domain of HSP90 chaperone/DNA topoisomerase II/histidine kinase"/>
    <property type="match status" value="1"/>
</dbReference>
<dbReference type="Gene3D" id="1.20.5.1930">
    <property type="match status" value="1"/>
</dbReference>
<evidence type="ECO:0000259" key="11">
    <source>
        <dbReference type="PROSITE" id="PS50839"/>
    </source>
</evidence>
<dbReference type="AlphaFoldDB" id="A0A2G8TAF1"/>
<dbReference type="InterPro" id="IPR036890">
    <property type="entry name" value="HATPase_C_sf"/>
</dbReference>
<dbReference type="InterPro" id="IPR006189">
    <property type="entry name" value="CHASE_dom"/>
</dbReference>
<protein>
    <submittedName>
        <fullName evidence="12">Histidine kinase</fullName>
    </submittedName>
</protein>
<keyword evidence="6" id="KW-0902">Two-component regulatory system</keyword>
<keyword evidence="4 12" id="KW-0418">Kinase</keyword>
<keyword evidence="5 9" id="KW-1133">Transmembrane helix</keyword>
<evidence type="ECO:0000259" key="10">
    <source>
        <dbReference type="PROSITE" id="PS50109"/>
    </source>
</evidence>
<evidence type="ECO:0000256" key="5">
    <source>
        <dbReference type="ARBA" id="ARBA00022989"/>
    </source>
</evidence>
<feature type="transmembrane region" description="Helical" evidence="9">
    <location>
        <begin position="332"/>
        <end position="352"/>
    </location>
</feature>
<keyword evidence="8" id="KW-0175">Coiled coil</keyword>
<organism evidence="12 13">
    <name type="scientific">Massilia eurypsychrophila</name>
    <dbReference type="NCBI Taxonomy" id="1485217"/>
    <lineage>
        <taxon>Bacteria</taxon>
        <taxon>Pseudomonadati</taxon>
        <taxon>Pseudomonadota</taxon>
        <taxon>Betaproteobacteria</taxon>
        <taxon>Burkholderiales</taxon>
        <taxon>Oxalobacteraceae</taxon>
        <taxon>Telluria group</taxon>
        <taxon>Massilia</taxon>
    </lineage>
</organism>
<dbReference type="GO" id="GO:0016020">
    <property type="term" value="C:membrane"/>
    <property type="evidence" value="ECO:0007669"/>
    <property type="project" value="UniProtKB-SubCell"/>
</dbReference>
<evidence type="ECO:0000256" key="3">
    <source>
        <dbReference type="ARBA" id="ARBA00022692"/>
    </source>
</evidence>
<accession>A0A2G8TAF1</accession>
<comment type="caution">
    <text evidence="12">The sequence shown here is derived from an EMBL/GenBank/DDBJ whole genome shotgun (WGS) entry which is preliminary data.</text>
</comment>
<evidence type="ECO:0000313" key="12">
    <source>
        <dbReference type="EMBL" id="PIL43030.1"/>
    </source>
</evidence>
<dbReference type="EMBL" id="PDOC01000017">
    <property type="protein sequence ID" value="PIL43030.1"/>
    <property type="molecule type" value="Genomic_DNA"/>
</dbReference>
<dbReference type="Gene3D" id="3.30.450.350">
    <property type="entry name" value="CHASE domain"/>
    <property type="match status" value="1"/>
</dbReference>
<reference evidence="12 13" key="1">
    <citation type="submission" date="2017-10" db="EMBL/GenBank/DDBJ databases">
        <title>Massilia psychrophilum sp. nov., a novel purple-pigmented bacterium isolated from Tianshan glacier, Xinjiang Municipality, China.</title>
        <authorList>
            <person name="Wang H."/>
        </authorList>
    </citation>
    <scope>NUCLEOTIDE SEQUENCE [LARGE SCALE GENOMIC DNA]</scope>
    <source>
        <strain evidence="12 13">JCM 30074</strain>
    </source>
</reference>
<dbReference type="GO" id="GO:0000155">
    <property type="term" value="F:phosphorelay sensor kinase activity"/>
    <property type="evidence" value="ECO:0007669"/>
    <property type="project" value="InterPro"/>
</dbReference>
<dbReference type="PANTHER" id="PTHR24421:SF59">
    <property type="entry name" value="OXYGEN SENSOR HISTIDINE KINASE NREB"/>
    <property type="match status" value="1"/>
</dbReference>
<keyword evidence="3 9" id="KW-0812">Transmembrane</keyword>
<feature type="domain" description="CHASE" evidence="11">
    <location>
        <begin position="78"/>
        <end position="249"/>
    </location>
</feature>
<dbReference type="Pfam" id="PF07730">
    <property type="entry name" value="HisKA_3"/>
    <property type="match status" value="1"/>
</dbReference>
<evidence type="ECO:0000256" key="1">
    <source>
        <dbReference type="ARBA" id="ARBA00004370"/>
    </source>
</evidence>
<feature type="domain" description="Histidine kinase" evidence="10">
    <location>
        <begin position="408"/>
        <end position="599"/>
    </location>
</feature>
<evidence type="ECO:0000256" key="4">
    <source>
        <dbReference type="ARBA" id="ARBA00022777"/>
    </source>
</evidence>
<evidence type="ECO:0000313" key="13">
    <source>
        <dbReference type="Proteomes" id="UP000230390"/>
    </source>
</evidence>
<name>A0A2G8TAF1_9BURK</name>
<dbReference type="RefSeq" id="WP_099791812.1">
    <property type="nucleotide sequence ID" value="NZ_JBHLYV010000097.1"/>
</dbReference>